<keyword evidence="4" id="KW-1185">Reference proteome</keyword>
<dbReference type="OrthoDB" id="6750966at2759"/>
<accession>A0A9P0KAL7</accession>
<organism evidence="3 4">
    <name type="scientific">Acanthoscelides obtectus</name>
    <name type="common">Bean weevil</name>
    <name type="synonym">Bruchus obtectus</name>
    <dbReference type="NCBI Taxonomy" id="200917"/>
    <lineage>
        <taxon>Eukaryota</taxon>
        <taxon>Metazoa</taxon>
        <taxon>Ecdysozoa</taxon>
        <taxon>Arthropoda</taxon>
        <taxon>Hexapoda</taxon>
        <taxon>Insecta</taxon>
        <taxon>Pterygota</taxon>
        <taxon>Neoptera</taxon>
        <taxon>Endopterygota</taxon>
        <taxon>Coleoptera</taxon>
        <taxon>Polyphaga</taxon>
        <taxon>Cucujiformia</taxon>
        <taxon>Chrysomeloidea</taxon>
        <taxon>Chrysomelidae</taxon>
        <taxon>Bruchinae</taxon>
        <taxon>Bruchini</taxon>
        <taxon>Acanthoscelides</taxon>
    </lineage>
</organism>
<comment type="caution">
    <text evidence="3">The sequence shown here is derived from an EMBL/GenBank/DDBJ whole genome shotgun (WGS) entry which is preliminary data.</text>
</comment>
<dbReference type="EMBL" id="CAKOFQ010006778">
    <property type="protein sequence ID" value="CAH1970811.1"/>
    <property type="molecule type" value="Genomic_DNA"/>
</dbReference>
<name>A0A9P0KAL7_ACAOB</name>
<keyword evidence="2" id="KW-0732">Signal</keyword>
<evidence type="ECO:0000313" key="4">
    <source>
        <dbReference type="Proteomes" id="UP001152888"/>
    </source>
</evidence>
<feature type="compositionally biased region" description="Basic residues" evidence="1">
    <location>
        <begin position="262"/>
        <end position="271"/>
    </location>
</feature>
<evidence type="ECO:0000313" key="3">
    <source>
        <dbReference type="EMBL" id="CAH1970811.1"/>
    </source>
</evidence>
<gene>
    <name evidence="3" type="ORF">ACAOBT_LOCUS9112</name>
</gene>
<evidence type="ECO:0000256" key="1">
    <source>
        <dbReference type="SAM" id="MobiDB-lite"/>
    </source>
</evidence>
<reference evidence="3" key="1">
    <citation type="submission" date="2022-03" db="EMBL/GenBank/DDBJ databases">
        <authorList>
            <person name="Sayadi A."/>
        </authorList>
    </citation>
    <scope>NUCLEOTIDE SEQUENCE</scope>
</reference>
<feature type="region of interest" description="Disordered" evidence="1">
    <location>
        <begin position="186"/>
        <end position="271"/>
    </location>
</feature>
<dbReference type="AlphaFoldDB" id="A0A9P0KAL7"/>
<feature type="signal peptide" evidence="2">
    <location>
        <begin position="1"/>
        <end position="16"/>
    </location>
</feature>
<feature type="chain" id="PRO_5040192447" evidence="2">
    <location>
        <begin position="17"/>
        <end position="271"/>
    </location>
</feature>
<proteinExistence type="predicted"/>
<evidence type="ECO:0000256" key="2">
    <source>
        <dbReference type="SAM" id="SignalP"/>
    </source>
</evidence>
<sequence length="271" mass="30576">MHNFLVLGFTAILVYGSSIDHTKQLTLKKSHHEQRKMNYKVVPHRCSIVCPLKLELPSCLGALPLQNTSQSSNKTFPMQQDATTIPVLPNLANLTQYLPHIDPNQLYEQVSNGLSQLFQMFQPSNLQIPSGKSHHAFSKKTQTHENRKRQFLKHTRVLYRNGKRVYEFKELQPFGCYATCEEIKNPGGSQGSQMSGDEDSSEDAYEEGEDAPIEATASPGERPAMKLDGLRPVGPVDFMNMADFGPNGSPAMGDEYYSEKNKVHRKKNRRH</sequence>
<protein>
    <submittedName>
        <fullName evidence="3">Uncharacterized protein</fullName>
    </submittedName>
</protein>
<feature type="compositionally biased region" description="Acidic residues" evidence="1">
    <location>
        <begin position="196"/>
        <end position="212"/>
    </location>
</feature>
<dbReference type="Proteomes" id="UP001152888">
    <property type="component" value="Unassembled WGS sequence"/>
</dbReference>